<dbReference type="AlphaFoldDB" id="A0AAD5YB05"/>
<comment type="caution">
    <text evidence="2">The sequence shown here is derived from an EMBL/GenBank/DDBJ whole genome shotgun (WGS) entry which is preliminary data.</text>
</comment>
<keyword evidence="3" id="KW-1185">Reference proteome</keyword>
<evidence type="ECO:0000313" key="3">
    <source>
        <dbReference type="Proteomes" id="UP001212997"/>
    </source>
</evidence>
<protein>
    <submittedName>
        <fullName evidence="2">Uncharacterized protein</fullName>
    </submittedName>
</protein>
<name>A0AAD5YB05_9APHY</name>
<gene>
    <name evidence="2" type="ORF">NLI96_g9422</name>
</gene>
<accession>A0AAD5YB05</accession>
<evidence type="ECO:0000256" key="1">
    <source>
        <dbReference type="SAM" id="MobiDB-lite"/>
    </source>
</evidence>
<dbReference type="PANTHER" id="PTHR39398:SF1">
    <property type="entry name" value="CSN8_PSMD8_EIF3K DOMAIN-CONTAINING PROTEIN"/>
    <property type="match status" value="1"/>
</dbReference>
<feature type="region of interest" description="Disordered" evidence="1">
    <location>
        <begin position="1"/>
        <end position="34"/>
    </location>
</feature>
<proteinExistence type="predicted"/>
<dbReference type="Proteomes" id="UP001212997">
    <property type="component" value="Unassembled WGS sequence"/>
</dbReference>
<dbReference type="EMBL" id="JANAWD010000474">
    <property type="protein sequence ID" value="KAJ3478923.1"/>
    <property type="molecule type" value="Genomic_DNA"/>
</dbReference>
<reference evidence="2" key="1">
    <citation type="submission" date="2022-07" db="EMBL/GenBank/DDBJ databases">
        <title>Genome Sequence of Physisporinus lineatus.</title>
        <authorList>
            <person name="Buettner E."/>
        </authorList>
    </citation>
    <scope>NUCLEOTIDE SEQUENCE</scope>
    <source>
        <strain evidence="2">VT162</strain>
    </source>
</reference>
<organism evidence="2 3">
    <name type="scientific">Meripilus lineatus</name>
    <dbReference type="NCBI Taxonomy" id="2056292"/>
    <lineage>
        <taxon>Eukaryota</taxon>
        <taxon>Fungi</taxon>
        <taxon>Dikarya</taxon>
        <taxon>Basidiomycota</taxon>
        <taxon>Agaricomycotina</taxon>
        <taxon>Agaricomycetes</taxon>
        <taxon>Polyporales</taxon>
        <taxon>Meripilaceae</taxon>
        <taxon>Meripilus</taxon>
    </lineage>
</organism>
<sequence length="359" mass="40845">MSKPTRPRQHRVYQPGKRHMELMPSVSRSSGLEKGGDALRDYKVQEEYRAFIQGKVDAYWEEFPYGKPSVNEKQRDEVRGNILILFRKLREGILSTKRSDSFALEVYEVSLHLSVVFNSPAQTTSIISHLVPDLYQRAPELPQTVSWAALISAFHFLVAAYPSQSRCSEHLALLPSSFLPKDAPPHKWLSDVMRALRSRNFARFESLTKDDKIKATFPIDESNILPENMHSGLRPMKDKTRHSPGCLPLVALLTLVDSLRQRVRETTWSVIRSAYRELHCRTLDVSGQPLVPSPTGDWLHRTLGLRSTITKVLNDDPEGTEEEVDSAVSKWLEEKCSRGEVRVKEGSEGCWIICKVRPA</sequence>
<dbReference type="PANTHER" id="PTHR39398">
    <property type="entry name" value="YALI0F14311P"/>
    <property type="match status" value="1"/>
</dbReference>
<feature type="compositionally biased region" description="Basic residues" evidence="1">
    <location>
        <begin position="1"/>
        <end position="11"/>
    </location>
</feature>
<evidence type="ECO:0000313" key="2">
    <source>
        <dbReference type="EMBL" id="KAJ3478923.1"/>
    </source>
</evidence>